<feature type="compositionally biased region" description="Basic residues" evidence="1">
    <location>
        <begin position="53"/>
        <end position="63"/>
    </location>
</feature>
<feature type="region of interest" description="Disordered" evidence="1">
    <location>
        <begin position="39"/>
        <end position="63"/>
    </location>
</feature>
<dbReference type="EMBL" id="LXQA011395291">
    <property type="protein sequence ID" value="MCI95735.1"/>
    <property type="molecule type" value="Genomic_DNA"/>
</dbReference>
<accession>A0A392WA54</accession>
<name>A0A392WA54_9FABA</name>
<evidence type="ECO:0000313" key="2">
    <source>
        <dbReference type="EMBL" id="MCI95735.1"/>
    </source>
</evidence>
<comment type="caution">
    <text evidence="2">The sequence shown here is derived from an EMBL/GenBank/DDBJ whole genome shotgun (WGS) entry which is preliminary data.</text>
</comment>
<dbReference type="Proteomes" id="UP000265520">
    <property type="component" value="Unassembled WGS sequence"/>
</dbReference>
<evidence type="ECO:0000313" key="3">
    <source>
        <dbReference type="Proteomes" id="UP000265520"/>
    </source>
</evidence>
<organism evidence="2 3">
    <name type="scientific">Trifolium medium</name>
    <dbReference type="NCBI Taxonomy" id="97028"/>
    <lineage>
        <taxon>Eukaryota</taxon>
        <taxon>Viridiplantae</taxon>
        <taxon>Streptophyta</taxon>
        <taxon>Embryophyta</taxon>
        <taxon>Tracheophyta</taxon>
        <taxon>Spermatophyta</taxon>
        <taxon>Magnoliopsida</taxon>
        <taxon>eudicotyledons</taxon>
        <taxon>Gunneridae</taxon>
        <taxon>Pentapetalae</taxon>
        <taxon>rosids</taxon>
        <taxon>fabids</taxon>
        <taxon>Fabales</taxon>
        <taxon>Fabaceae</taxon>
        <taxon>Papilionoideae</taxon>
        <taxon>50 kb inversion clade</taxon>
        <taxon>NPAAA clade</taxon>
        <taxon>Hologalegina</taxon>
        <taxon>IRL clade</taxon>
        <taxon>Trifolieae</taxon>
        <taxon>Trifolium</taxon>
    </lineage>
</organism>
<sequence>STRTEDIGATKNVTARTTIRSAGEERNTLVRVHGGVVFTGDANRGQGHVGSHVQRRRLGLHNE</sequence>
<reference evidence="2 3" key="1">
    <citation type="journal article" date="2018" name="Front. Plant Sci.">
        <title>Red Clover (Trifolium pratense) and Zigzag Clover (T. medium) - A Picture of Genomic Similarities and Differences.</title>
        <authorList>
            <person name="Dluhosova J."/>
            <person name="Istvanek J."/>
            <person name="Nedelnik J."/>
            <person name="Repkova J."/>
        </authorList>
    </citation>
    <scope>NUCLEOTIDE SEQUENCE [LARGE SCALE GENOMIC DNA]</scope>
    <source>
        <strain evidence="3">cv. 10/8</strain>
        <tissue evidence="2">Leaf</tissue>
    </source>
</reference>
<evidence type="ECO:0000256" key="1">
    <source>
        <dbReference type="SAM" id="MobiDB-lite"/>
    </source>
</evidence>
<keyword evidence="3" id="KW-1185">Reference proteome</keyword>
<dbReference type="AlphaFoldDB" id="A0A392WA54"/>
<protein>
    <submittedName>
        <fullName evidence="2">Uncharacterized protein</fullName>
    </submittedName>
</protein>
<feature type="non-terminal residue" evidence="2">
    <location>
        <position position="1"/>
    </location>
</feature>
<proteinExistence type="predicted"/>